<keyword evidence="2" id="KW-1185">Reference proteome</keyword>
<organism evidence="1 2">
    <name type="scientific">Virgibacillus pantothenticus</name>
    <dbReference type="NCBI Taxonomy" id="1473"/>
    <lineage>
        <taxon>Bacteria</taxon>
        <taxon>Bacillati</taxon>
        <taxon>Bacillota</taxon>
        <taxon>Bacilli</taxon>
        <taxon>Bacillales</taxon>
        <taxon>Bacillaceae</taxon>
        <taxon>Virgibacillus</taxon>
    </lineage>
</organism>
<dbReference type="AlphaFoldDB" id="A0A0L0QUT5"/>
<dbReference type="GeneID" id="66869203"/>
<protein>
    <submittedName>
        <fullName evidence="1">Uncharacterized protein</fullName>
    </submittedName>
</protein>
<evidence type="ECO:0000313" key="2">
    <source>
        <dbReference type="Proteomes" id="UP000036780"/>
    </source>
</evidence>
<proteinExistence type="predicted"/>
<name>A0A0L0QUT5_VIRPA</name>
<reference evidence="2" key="1">
    <citation type="submission" date="2015-07" db="EMBL/GenBank/DDBJ databases">
        <title>Fjat-10053 dsm26.</title>
        <authorList>
            <person name="Liu B."/>
            <person name="Wang J."/>
            <person name="Zhu Y."/>
            <person name="Liu G."/>
            <person name="Chen Q."/>
            <person name="Chen Z."/>
            <person name="Lan J."/>
            <person name="Che J."/>
            <person name="Ge C."/>
            <person name="Shi H."/>
            <person name="Pan Z."/>
            <person name="Liu X."/>
        </authorList>
    </citation>
    <scope>NUCLEOTIDE SEQUENCE [LARGE SCALE GENOMIC DNA]</scope>
    <source>
        <strain evidence="2">DSM 26</strain>
    </source>
</reference>
<dbReference type="RefSeq" id="WP_050349801.1">
    <property type="nucleotide sequence ID" value="NZ_CP073011.1"/>
</dbReference>
<dbReference type="Proteomes" id="UP000036780">
    <property type="component" value="Unassembled WGS sequence"/>
</dbReference>
<dbReference type="EMBL" id="LGTO01000002">
    <property type="protein sequence ID" value="KNE22331.1"/>
    <property type="molecule type" value="Genomic_DNA"/>
</dbReference>
<dbReference type="PATRIC" id="fig|1473.5.peg.3200"/>
<evidence type="ECO:0000313" key="1">
    <source>
        <dbReference type="EMBL" id="KNE22331.1"/>
    </source>
</evidence>
<accession>A0A0L0QUT5</accession>
<comment type="caution">
    <text evidence="1">The sequence shown here is derived from an EMBL/GenBank/DDBJ whole genome shotgun (WGS) entry which is preliminary data.</text>
</comment>
<gene>
    <name evidence="1" type="ORF">AFK71_01500</name>
</gene>
<sequence length="68" mass="8173">MSYRQQSTTIALDSKIIARFFQKSWRMNQVAHHQKNVSDFLSILHDVVFRAFFVIELFMIIEREKLVI</sequence>